<organism evidence="2 3">
    <name type="scientific">Candidatus Dojkabacteria bacterium</name>
    <dbReference type="NCBI Taxonomy" id="2099670"/>
    <lineage>
        <taxon>Bacteria</taxon>
        <taxon>Candidatus Dojkabacteria</taxon>
    </lineage>
</organism>
<name>A0A955RHX3_9BACT</name>
<accession>A0A955RHX3</accession>
<dbReference type="EMBL" id="JAGQLG010000079">
    <property type="protein sequence ID" value="MCA9382197.1"/>
    <property type="molecule type" value="Genomic_DNA"/>
</dbReference>
<proteinExistence type="predicted"/>
<dbReference type="AlphaFoldDB" id="A0A955RHX3"/>
<evidence type="ECO:0000313" key="2">
    <source>
        <dbReference type="EMBL" id="MCA9382197.1"/>
    </source>
</evidence>
<evidence type="ECO:0000256" key="1">
    <source>
        <dbReference type="SAM" id="MobiDB-lite"/>
    </source>
</evidence>
<dbReference type="Proteomes" id="UP000782843">
    <property type="component" value="Unassembled WGS sequence"/>
</dbReference>
<reference evidence="2" key="2">
    <citation type="journal article" date="2021" name="Microbiome">
        <title>Successional dynamics and alternative stable states in a saline activated sludge microbial community over 9 years.</title>
        <authorList>
            <person name="Wang Y."/>
            <person name="Ye J."/>
            <person name="Ju F."/>
            <person name="Liu L."/>
            <person name="Boyd J.A."/>
            <person name="Deng Y."/>
            <person name="Parks D.H."/>
            <person name="Jiang X."/>
            <person name="Yin X."/>
            <person name="Woodcroft B.J."/>
            <person name="Tyson G.W."/>
            <person name="Hugenholtz P."/>
            <person name="Polz M.F."/>
            <person name="Zhang T."/>
        </authorList>
    </citation>
    <scope>NUCLEOTIDE SEQUENCE</scope>
    <source>
        <strain evidence="2">HKST-UBA10</strain>
    </source>
</reference>
<comment type="caution">
    <text evidence="2">The sequence shown here is derived from an EMBL/GenBank/DDBJ whole genome shotgun (WGS) entry which is preliminary data.</text>
</comment>
<evidence type="ECO:0000313" key="3">
    <source>
        <dbReference type="Proteomes" id="UP000782843"/>
    </source>
</evidence>
<gene>
    <name evidence="2" type="ORF">KC660_02195</name>
</gene>
<reference evidence="2" key="1">
    <citation type="submission" date="2020-04" db="EMBL/GenBank/DDBJ databases">
        <authorList>
            <person name="Zhang T."/>
        </authorList>
    </citation>
    <scope>NUCLEOTIDE SEQUENCE</scope>
    <source>
        <strain evidence="2">HKST-UBA10</strain>
    </source>
</reference>
<sequence>MEVRAFQLAREIGSRLIYVGKMRALLISLSAMALTACNGTSDGSGYFAYLLGQSGSHLFIVDSSDYNNVTLSADGHAVMCLTPPEVIVLPDGVESEGPNGPNLEPGDSSISAKTLCEMGSQEAGSAVFSILQQGSKERSQPE</sequence>
<protein>
    <submittedName>
        <fullName evidence="2">Uncharacterized protein</fullName>
    </submittedName>
</protein>
<feature type="region of interest" description="Disordered" evidence="1">
    <location>
        <begin position="90"/>
        <end position="115"/>
    </location>
</feature>